<gene>
    <name evidence="1" type="ORF">A9K55_008370</name>
</gene>
<sequence length="104" mass="11747">MDRPCGTNARLLVDDVAVASSNSTWNKTCLAFVNIRRDYLSAKEACPLLIVWLVLVQVSQFDVYTHVAPKYVTHTADVGLLAIATAFKSLCEKMRRIIWQEFEV</sequence>
<name>A0A2H4SK26_CORMI</name>
<reference evidence="1 2" key="1">
    <citation type="journal article" date="2017" name="BMC Genomics">
        <title>Chromosome level assembly and secondary metabolite potential of the parasitic fungus Cordyceps militaris.</title>
        <authorList>
            <person name="Kramer G.J."/>
            <person name="Nodwell J.R."/>
        </authorList>
    </citation>
    <scope>NUCLEOTIDE SEQUENCE [LARGE SCALE GENOMIC DNA]</scope>
    <source>
        <strain evidence="1 2">ATCC 34164</strain>
    </source>
</reference>
<dbReference type="VEuPathDB" id="FungiDB:A9K55_008370"/>
<evidence type="ECO:0000313" key="2">
    <source>
        <dbReference type="Proteomes" id="UP000323067"/>
    </source>
</evidence>
<dbReference type="VEuPathDB" id="FungiDB:CCM_01107"/>
<organism evidence="1 2">
    <name type="scientific">Cordyceps militaris</name>
    <name type="common">Caterpillar fungus</name>
    <name type="synonym">Clavaria militaris</name>
    <dbReference type="NCBI Taxonomy" id="73501"/>
    <lineage>
        <taxon>Eukaryota</taxon>
        <taxon>Fungi</taxon>
        <taxon>Dikarya</taxon>
        <taxon>Ascomycota</taxon>
        <taxon>Pezizomycotina</taxon>
        <taxon>Sordariomycetes</taxon>
        <taxon>Hypocreomycetidae</taxon>
        <taxon>Hypocreales</taxon>
        <taxon>Cordycipitaceae</taxon>
        <taxon>Cordyceps</taxon>
    </lineage>
</organism>
<dbReference type="AlphaFoldDB" id="A0A2H4SK26"/>
<protein>
    <submittedName>
        <fullName evidence="1">Uncharacterized protein</fullName>
    </submittedName>
</protein>
<evidence type="ECO:0000313" key="1">
    <source>
        <dbReference type="EMBL" id="ATY63452.1"/>
    </source>
</evidence>
<dbReference type="Proteomes" id="UP000323067">
    <property type="component" value="Chromosome vii"/>
</dbReference>
<proteinExistence type="predicted"/>
<accession>A0A2H4SK26</accession>
<dbReference type="EMBL" id="CP023324">
    <property type="protein sequence ID" value="ATY63452.1"/>
    <property type="molecule type" value="Genomic_DNA"/>
</dbReference>